<accession>A0A0G4LFR9</accession>
<feature type="compositionally biased region" description="Polar residues" evidence="1">
    <location>
        <begin position="10"/>
        <end position="21"/>
    </location>
</feature>
<evidence type="ECO:0000313" key="2">
    <source>
        <dbReference type="EMBL" id="CRK20878.1"/>
    </source>
</evidence>
<dbReference type="Proteomes" id="UP000045706">
    <property type="component" value="Unassembled WGS sequence"/>
</dbReference>
<proteinExistence type="predicted"/>
<protein>
    <submittedName>
        <fullName evidence="2">Uncharacterized protein</fullName>
    </submittedName>
</protein>
<dbReference type="EMBL" id="CVQI01011225">
    <property type="protein sequence ID" value="CRK20878.1"/>
    <property type="molecule type" value="Genomic_DNA"/>
</dbReference>
<organism evidence="2 3">
    <name type="scientific">Verticillium longisporum</name>
    <name type="common">Verticillium dahliae var. longisporum</name>
    <dbReference type="NCBI Taxonomy" id="100787"/>
    <lineage>
        <taxon>Eukaryota</taxon>
        <taxon>Fungi</taxon>
        <taxon>Dikarya</taxon>
        <taxon>Ascomycota</taxon>
        <taxon>Pezizomycotina</taxon>
        <taxon>Sordariomycetes</taxon>
        <taxon>Hypocreomycetidae</taxon>
        <taxon>Glomerellales</taxon>
        <taxon>Plectosphaerellaceae</taxon>
        <taxon>Verticillium</taxon>
    </lineage>
</organism>
<gene>
    <name evidence="2" type="ORF">BN1723_012188</name>
</gene>
<feature type="region of interest" description="Disordered" evidence="1">
    <location>
        <begin position="1"/>
        <end position="43"/>
    </location>
</feature>
<reference evidence="3" key="1">
    <citation type="submission" date="2015-05" db="EMBL/GenBank/DDBJ databases">
        <authorList>
            <person name="Fogelqvist Johan"/>
        </authorList>
    </citation>
    <scope>NUCLEOTIDE SEQUENCE [LARGE SCALE GENOMIC DNA]</scope>
</reference>
<dbReference type="AlphaFoldDB" id="A0A0G4LFR9"/>
<evidence type="ECO:0000313" key="3">
    <source>
        <dbReference type="Proteomes" id="UP000045706"/>
    </source>
</evidence>
<name>A0A0G4LFR9_VERLO</name>
<evidence type="ECO:0000256" key="1">
    <source>
        <dbReference type="SAM" id="MobiDB-lite"/>
    </source>
</evidence>
<sequence>MSAPTETDKNTSPGGPESPTTARPLEMDDDDVQDSGIVGDDASKTTGLICCSRLLDMLPALVDAIKSHGLVLVTDKSSEATSAVNSMADPFPKLPKGVDGVLKGHSILRFNESIDME</sequence>